<accession>A0A5P8PHF7</accession>
<dbReference type="Proteomes" id="UP000326777">
    <property type="component" value="Genome"/>
</dbReference>
<keyword evidence="2" id="KW-1185">Reference proteome</keyword>
<proteinExistence type="predicted"/>
<name>A0A5P8PHF7_9CAUD</name>
<organism evidence="1 2">
    <name type="scientific">Serratia phage Muldoon</name>
    <dbReference type="NCBI Taxonomy" id="2601678"/>
    <lineage>
        <taxon>Viruses</taxon>
        <taxon>Duplodnaviria</taxon>
        <taxon>Heunggongvirae</taxon>
        <taxon>Uroviricota</taxon>
        <taxon>Caudoviricetes</taxon>
        <taxon>Muldoonvirus</taxon>
        <taxon>Muldoonvirus muldoon</taxon>
    </lineage>
</organism>
<evidence type="ECO:0000313" key="1">
    <source>
        <dbReference type="EMBL" id="QFR56136.1"/>
    </source>
</evidence>
<protein>
    <submittedName>
        <fullName evidence="1">Uncharacterized protein</fullName>
    </submittedName>
</protein>
<reference evidence="2" key="1">
    <citation type="submission" date="2019-06" db="EMBL/GenBank/DDBJ databases">
        <title>Complete genome sequence of Serratia marcescens phage Muldoon.</title>
        <authorList>
            <person name="Campbell S."/>
            <person name="Atkinson C."/>
            <person name="Moreland R."/>
            <person name="Liu M."/>
            <person name="Ramsey J."/>
            <person name="Leavitt J."/>
        </authorList>
    </citation>
    <scope>NUCLEOTIDE SEQUENCE [LARGE SCALE GENOMIC DNA]</scope>
</reference>
<dbReference type="EMBL" id="MN095771">
    <property type="protein sequence ID" value="QFR56136.1"/>
    <property type="molecule type" value="Genomic_DNA"/>
</dbReference>
<gene>
    <name evidence="1" type="ORF">CPT_Muldoon_185</name>
</gene>
<evidence type="ECO:0000313" key="2">
    <source>
        <dbReference type="Proteomes" id="UP000326777"/>
    </source>
</evidence>
<sequence>MKNQNSVRVFTPNTYVLCMEFFYGDDDFQHNHRCTFDPKKYSLDMLREFVTDAKEVTDEQPEELPEWFTKKWDHLVQLLKSCEVWWTLAYVDVWYVDEVGAPWSLEKL</sequence>